<dbReference type="AlphaFoldDB" id="A0AAD9Y367"/>
<dbReference type="EMBL" id="VYYT01000422">
    <property type="protein sequence ID" value="KAK2736530.1"/>
    <property type="molecule type" value="Genomic_DNA"/>
</dbReference>
<reference evidence="2" key="1">
    <citation type="submission" date="2023-02" db="EMBL/GenBank/DDBJ databases">
        <title>Colletotrichum kahawae CIFC_Que2 genome sequencing and assembly.</title>
        <authorList>
            <person name="Baroncelli R."/>
        </authorList>
    </citation>
    <scope>NUCLEOTIDE SEQUENCE</scope>
    <source>
        <strain evidence="2">CIFC_Que2</strain>
    </source>
</reference>
<evidence type="ECO:0000313" key="2">
    <source>
        <dbReference type="EMBL" id="KAK2736530.1"/>
    </source>
</evidence>
<gene>
    <name evidence="2" type="ORF">CKAH01_07730</name>
</gene>
<keyword evidence="3" id="KW-1185">Reference proteome</keyword>
<proteinExistence type="predicted"/>
<sequence>MRSTLQGARRGKREEAVVVFAVDEKQSDRSSAGTAPSCKALFTRPKHAAAIGPSPGAFPALFGKGARDNSSSTSTLVGQEPICWSVTVAPVFSFLNSGVYLLISDHGEAEDISPVRQAKTLPSEDLGGPRVQSSECQSVDQHCSSAQRSPKNQKHPAQPSPLPRSPYQLEKLR</sequence>
<protein>
    <submittedName>
        <fullName evidence="2">Uncharacterized protein</fullName>
    </submittedName>
</protein>
<comment type="caution">
    <text evidence="2">The sequence shown here is derived from an EMBL/GenBank/DDBJ whole genome shotgun (WGS) entry which is preliminary data.</text>
</comment>
<dbReference type="Proteomes" id="UP001281614">
    <property type="component" value="Unassembled WGS sequence"/>
</dbReference>
<name>A0AAD9Y367_COLKA</name>
<evidence type="ECO:0000256" key="1">
    <source>
        <dbReference type="SAM" id="MobiDB-lite"/>
    </source>
</evidence>
<organism evidence="2 3">
    <name type="scientific">Colletotrichum kahawae</name>
    <name type="common">Coffee berry disease fungus</name>
    <dbReference type="NCBI Taxonomy" id="34407"/>
    <lineage>
        <taxon>Eukaryota</taxon>
        <taxon>Fungi</taxon>
        <taxon>Dikarya</taxon>
        <taxon>Ascomycota</taxon>
        <taxon>Pezizomycotina</taxon>
        <taxon>Sordariomycetes</taxon>
        <taxon>Hypocreomycetidae</taxon>
        <taxon>Glomerellales</taxon>
        <taxon>Glomerellaceae</taxon>
        <taxon>Colletotrichum</taxon>
        <taxon>Colletotrichum gloeosporioides species complex</taxon>
    </lineage>
</organism>
<evidence type="ECO:0000313" key="3">
    <source>
        <dbReference type="Proteomes" id="UP001281614"/>
    </source>
</evidence>
<feature type="region of interest" description="Disordered" evidence="1">
    <location>
        <begin position="120"/>
        <end position="173"/>
    </location>
</feature>
<feature type="compositionally biased region" description="Polar residues" evidence="1">
    <location>
        <begin position="131"/>
        <end position="150"/>
    </location>
</feature>
<accession>A0AAD9Y367</accession>